<evidence type="ECO:0000313" key="2">
    <source>
        <dbReference type="EMBL" id="PKU66547.1"/>
    </source>
</evidence>
<reference evidence="2 3" key="1">
    <citation type="journal article" date="2016" name="Sci. Rep.">
        <title>The Dendrobium catenatum Lindl. genome sequence provides insights into polysaccharide synthase, floral development and adaptive evolution.</title>
        <authorList>
            <person name="Zhang G.Q."/>
            <person name="Xu Q."/>
            <person name="Bian C."/>
            <person name="Tsai W.C."/>
            <person name="Yeh C.M."/>
            <person name="Liu K.W."/>
            <person name="Yoshida K."/>
            <person name="Zhang L.S."/>
            <person name="Chang S.B."/>
            <person name="Chen F."/>
            <person name="Shi Y."/>
            <person name="Su Y.Y."/>
            <person name="Zhang Y.Q."/>
            <person name="Chen L.J."/>
            <person name="Yin Y."/>
            <person name="Lin M."/>
            <person name="Huang H."/>
            <person name="Deng H."/>
            <person name="Wang Z.W."/>
            <person name="Zhu S.L."/>
            <person name="Zhao X."/>
            <person name="Deng C."/>
            <person name="Niu S.C."/>
            <person name="Huang J."/>
            <person name="Wang M."/>
            <person name="Liu G.H."/>
            <person name="Yang H.J."/>
            <person name="Xiao X.J."/>
            <person name="Hsiao Y.Y."/>
            <person name="Wu W.L."/>
            <person name="Chen Y.Y."/>
            <person name="Mitsuda N."/>
            <person name="Ohme-Takagi M."/>
            <person name="Luo Y.B."/>
            <person name="Van de Peer Y."/>
            <person name="Liu Z.J."/>
        </authorList>
    </citation>
    <scope>NUCLEOTIDE SEQUENCE [LARGE SCALE GENOMIC DNA]</scope>
    <source>
        <tissue evidence="2">The whole plant</tissue>
    </source>
</reference>
<protein>
    <submittedName>
        <fullName evidence="2">Uncharacterized protein</fullName>
    </submittedName>
</protein>
<reference evidence="2 3" key="2">
    <citation type="journal article" date="2017" name="Nature">
        <title>The Apostasia genome and the evolution of orchids.</title>
        <authorList>
            <person name="Zhang G.Q."/>
            <person name="Liu K.W."/>
            <person name="Li Z."/>
            <person name="Lohaus R."/>
            <person name="Hsiao Y.Y."/>
            <person name="Niu S.C."/>
            <person name="Wang J.Y."/>
            <person name="Lin Y.C."/>
            <person name="Xu Q."/>
            <person name="Chen L.J."/>
            <person name="Yoshida K."/>
            <person name="Fujiwara S."/>
            <person name="Wang Z.W."/>
            <person name="Zhang Y.Q."/>
            <person name="Mitsuda N."/>
            <person name="Wang M."/>
            <person name="Liu G.H."/>
            <person name="Pecoraro L."/>
            <person name="Huang H.X."/>
            <person name="Xiao X.J."/>
            <person name="Lin M."/>
            <person name="Wu X.Y."/>
            <person name="Wu W.L."/>
            <person name="Chen Y.Y."/>
            <person name="Chang S.B."/>
            <person name="Sakamoto S."/>
            <person name="Ohme-Takagi M."/>
            <person name="Yagi M."/>
            <person name="Zeng S.J."/>
            <person name="Shen C.Y."/>
            <person name="Yeh C.M."/>
            <person name="Luo Y.B."/>
            <person name="Tsai W.C."/>
            <person name="Van de Peer Y."/>
            <person name="Liu Z.J."/>
        </authorList>
    </citation>
    <scope>NUCLEOTIDE SEQUENCE [LARGE SCALE GENOMIC DNA]</scope>
    <source>
        <tissue evidence="2">The whole plant</tissue>
    </source>
</reference>
<keyword evidence="1" id="KW-0732">Signal</keyword>
<dbReference type="AlphaFoldDB" id="A0A2I0VT12"/>
<organism evidence="2 3">
    <name type="scientific">Dendrobium catenatum</name>
    <dbReference type="NCBI Taxonomy" id="906689"/>
    <lineage>
        <taxon>Eukaryota</taxon>
        <taxon>Viridiplantae</taxon>
        <taxon>Streptophyta</taxon>
        <taxon>Embryophyta</taxon>
        <taxon>Tracheophyta</taxon>
        <taxon>Spermatophyta</taxon>
        <taxon>Magnoliopsida</taxon>
        <taxon>Liliopsida</taxon>
        <taxon>Asparagales</taxon>
        <taxon>Orchidaceae</taxon>
        <taxon>Epidendroideae</taxon>
        <taxon>Malaxideae</taxon>
        <taxon>Dendrobiinae</taxon>
        <taxon>Dendrobium</taxon>
    </lineage>
</organism>
<feature type="chain" id="PRO_5014140420" evidence="1">
    <location>
        <begin position="25"/>
        <end position="116"/>
    </location>
</feature>
<feature type="signal peptide" evidence="1">
    <location>
        <begin position="1"/>
        <end position="24"/>
    </location>
</feature>
<dbReference type="EMBL" id="KZ503267">
    <property type="protein sequence ID" value="PKU66547.1"/>
    <property type="molecule type" value="Genomic_DNA"/>
</dbReference>
<keyword evidence="3" id="KW-1185">Reference proteome</keyword>
<evidence type="ECO:0000313" key="3">
    <source>
        <dbReference type="Proteomes" id="UP000233837"/>
    </source>
</evidence>
<proteinExistence type="predicted"/>
<gene>
    <name evidence="2" type="ORF">MA16_Dca006875</name>
</gene>
<dbReference type="Proteomes" id="UP000233837">
    <property type="component" value="Unassembled WGS sequence"/>
</dbReference>
<sequence length="116" mass="11867">MDNHTKMIFLLALLLTTCAISTEARNLKPVKPAVYQPQTFSGAHGGYLPNPALGISSGIPGAGFRLPSVGTPPIFGGLVPKFPSVPTIGAPSIFGGTVPRFPNVPGFTGVGFGGHP</sequence>
<name>A0A2I0VT12_9ASPA</name>
<accession>A0A2I0VT12</accession>
<evidence type="ECO:0000256" key="1">
    <source>
        <dbReference type="SAM" id="SignalP"/>
    </source>
</evidence>